<keyword evidence="16" id="KW-1185">Reference proteome</keyword>
<evidence type="ECO:0000256" key="6">
    <source>
        <dbReference type="ARBA" id="ARBA00022723"/>
    </source>
</evidence>
<feature type="signal peptide" evidence="15">
    <location>
        <begin position="1"/>
        <end position="21"/>
    </location>
</feature>
<evidence type="ECO:0000256" key="4">
    <source>
        <dbReference type="ARBA" id="ARBA00010617"/>
    </source>
</evidence>
<dbReference type="GO" id="GO:0016705">
    <property type="term" value="F:oxidoreductase activity, acting on paired donors, with incorporation or reduction of molecular oxygen"/>
    <property type="evidence" value="ECO:0007669"/>
    <property type="project" value="InterPro"/>
</dbReference>
<dbReference type="InterPro" id="IPR017972">
    <property type="entry name" value="Cyt_P450_CS"/>
</dbReference>
<evidence type="ECO:0000256" key="8">
    <source>
        <dbReference type="ARBA" id="ARBA00022848"/>
    </source>
</evidence>
<name>A0A6P4IN68_DROKI</name>
<sequence length="516" mass="59164">MWAILLLLLLCLGLLYKYVRRHYTHWQRLGVDEEPAVIPFGIMDTVMKQERSLGMALGDIYARHEGKIVGIYMMNQRSILIRDAQLARQIMTSDFGSFHDRGVYVDEEKDPLSANLFNLRGASWRNLRHKLTPSFSSGKIKGMFGTIDEVGDKLVQHLEGVLDQSDEVEIKDVMTTYAVDIIGSVIFGLEIDSFSNPENEFREISSSANRDKSLLLKIHNMSMFICPMIAKLMNRLGYESRILTSLRDMMKRTIEFREQHNVVRKDMLQLLIRLRNTGKIGEDDDQVWDMETAQEQLKSMSIEKIAAQAFLFYVAGSESTAAASAFTLYELSMYPELLKEARDEVDSVLQRHNLKPKDKFTYEAVQDLKFLDLCIMETIRKYPGLPFLNRECTEDYPVPGTNHTITKGTPILISLFGIQRDPAYFPNPNGYDPHRFDADNMNYDQAAYMPFGEGPRHCIALRMGKINSKVAVAKVLANFDLVQAPRKEVEFRFDAAPVLVTKEGLKVRLTKRKWEK</sequence>
<keyword evidence="9 14" id="KW-0560">Oxidoreductase</keyword>
<feature type="binding site" description="axial binding residue" evidence="13">
    <location>
        <position position="458"/>
    </location>
    <ligand>
        <name>heme</name>
        <dbReference type="ChEBI" id="CHEBI:30413"/>
    </ligand>
    <ligandPart>
        <name>Fe</name>
        <dbReference type="ChEBI" id="CHEBI:18248"/>
    </ligandPart>
</feature>
<proteinExistence type="inferred from homology"/>
<evidence type="ECO:0000256" key="3">
    <source>
        <dbReference type="ARBA" id="ARBA00004406"/>
    </source>
</evidence>
<accession>A0A6P4IN68</accession>
<evidence type="ECO:0000256" key="11">
    <source>
        <dbReference type="ARBA" id="ARBA00023033"/>
    </source>
</evidence>
<evidence type="ECO:0000256" key="13">
    <source>
        <dbReference type="PIRSR" id="PIRSR602401-1"/>
    </source>
</evidence>
<dbReference type="InterPro" id="IPR050476">
    <property type="entry name" value="Insect_CytP450_Detox"/>
</dbReference>
<dbReference type="Pfam" id="PF00067">
    <property type="entry name" value="p450"/>
    <property type="match status" value="1"/>
</dbReference>
<dbReference type="OrthoDB" id="2789670at2759"/>
<protein>
    <submittedName>
        <fullName evidence="17">Probable cytochrome P450 6d2 isoform X1</fullName>
    </submittedName>
</protein>
<dbReference type="InterPro" id="IPR036396">
    <property type="entry name" value="Cyt_P450_sf"/>
</dbReference>
<keyword evidence="7" id="KW-0256">Endoplasmic reticulum</keyword>
<dbReference type="PRINTS" id="PR00385">
    <property type="entry name" value="P450"/>
</dbReference>
<keyword evidence="5 13" id="KW-0349">Heme</keyword>
<keyword evidence="11 14" id="KW-0503">Monooxygenase</keyword>
<dbReference type="PANTHER" id="PTHR24292:SF93">
    <property type="entry name" value="CYTOCHROME P450 310A1-RELATED"/>
    <property type="match status" value="1"/>
</dbReference>
<dbReference type="RefSeq" id="XP_017024919.1">
    <property type="nucleotide sequence ID" value="XM_017169430.3"/>
</dbReference>
<dbReference type="CDD" id="cd11056">
    <property type="entry name" value="CYP6-like"/>
    <property type="match status" value="1"/>
</dbReference>
<keyword evidence="10 13" id="KW-0408">Iron</keyword>
<keyword evidence="15" id="KW-0732">Signal</keyword>
<dbReference type="GO" id="GO:0005506">
    <property type="term" value="F:iron ion binding"/>
    <property type="evidence" value="ECO:0007669"/>
    <property type="project" value="InterPro"/>
</dbReference>
<dbReference type="GO" id="GO:0005789">
    <property type="term" value="C:endoplasmic reticulum membrane"/>
    <property type="evidence" value="ECO:0007669"/>
    <property type="project" value="UniProtKB-SubCell"/>
</dbReference>
<dbReference type="InterPro" id="IPR001128">
    <property type="entry name" value="Cyt_P450"/>
</dbReference>
<dbReference type="FunFam" id="1.10.630.10:FF:000199">
    <property type="entry name" value="Probable cytochrome P450 6d2"/>
    <property type="match status" value="1"/>
</dbReference>
<evidence type="ECO:0000256" key="15">
    <source>
        <dbReference type="SAM" id="SignalP"/>
    </source>
</evidence>
<keyword evidence="6 13" id="KW-0479">Metal-binding</keyword>
<comment type="cofactor">
    <cofactor evidence="1 13">
        <name>heme</name>
        <dbReference type="ChEBI" id="CHEBI:30413"/>
    </cofactor>
</comment>
<comment type="similarity">
    <text evidence="4 14">Belongs to the cytochrome P450 family.</text>
</comment>
<dbReference type="GO" id="GO:0004497">
    <property type="term" value="F:monooxygenase activity"/>
    <property type="evidence" value="ECO:0007669"/>
    <property type="project" value="UniProtKB-KW"/>
</dbReference>
<dbReference type="InterPro" id="IPR002401">
    <property type="entry name" value="Cyt_P450_E_grp-I"/>
</dbReference>
<dbReference type="PROSITE" id="PS00086">
    <property type="entry name" value="CYTOCHROME_P450"/>
    <property type="match status" value="1"/>
</dbReference>
<evidence type="ECO:0000256" key="7">
    <source>
        <dbReference type="ARBA" id="ARBA00022824"/>
    </source>
</evidence>
<evidence type="ECO:0000256" key="14">
    <source>
        <dbReference type="RuleBase" id="RU000461"/>
    </source>
</evidence>
<evidence type="ECO:0000256" key="1">
    <source>
        <dbReference type="ARBA" id="ARBA00001971"/>
    </source>
</evidence>
<evidence type="ECO:0000313" key="17">
    <source>
        <dbReference type="RefSeq" id="XP_017024919.1"/>
    </source>
</evidence>
<dbReference type="PRINTS" id="PR00463">
    <property type="entry name" value="EP450I"/>
</dbReference>
<feature type="chain" id="PRO_5027612881" evidence="15">
    <location>
        <begin position="22"/>
        <end position="516"/>
    </location>
</feature>
<reference evidence="17" key="2">
    <citation type="submission" date="2025-08" db="UniProtKB">
        <authorList>
            <consortium name="RefSeq"/>
        </authorList>
    </citation>
    <scope>IDENTIFICATION</scope>
    <source>
        <strain evidence="17">14028-0561.14</strain>
        <tissue evidence="17">Whole fly</tissue>
    </source>
</reference>
<dbReference type="GO" id="GO:0020037">
    <property type="term" value="F:heme binding"/>
    <property type="evidence" value="ECO:0007669"/>
    <property type="project" value="InterPro"/>
</dbReference>
<evidence type="ECO:0000256" key="10">
    <source>
        <dbReference type="ARBA" id="ARBA00023004"/>
    </source>
</evidence>
<evidence type="ECO:0000256" key="9">
    <source>
        <dbReference type="ARBA" id="ARBA00023002"/>
    </source>
</evidence>
<dbReference type="SUPFAM" id="SSF48264">
    <property type="entry name" value="Cytochrome P450"/>
    <property type="match status" value="1"/>
</dbReference>
<keyword evidence="12" id="KW-0472">Membrane</keyword>
<comment type="subcellular location">
    <subcellularLocation>
        <location evidence="3">Endoplasmic reticulum membrane</location>
        <topology evidence="3">Peripheral membrane protein</topology>
    </subcellularLocation>
    <subcellularLocation>
        <location evidence="2">Microsome membrane</location>
        <topology evidence="2">Peripheral membrane protein</topology>
    </subcellularLocation>
</comment>
<evidence type="ECO:0000256" key="2">
    <source>
        <dbReference type="ARBA" id="ARBA00004174"/>
    </source>
</evidence>
<dbReference type="AlphaFoldDB" id="A0A6P4IN68"/>
<organism evidence="16 17">
    <name type="scientific">Drosophila kikkawai</name>
    <name type="common">Fruit fly</name>
    <dbReference type="NCBI Taxonomy" id="30033"/>
    <lineage>
        <taxon>Eukaryota</taxon>
        <taxon>Metazoa</taxon>
        <taxon>Ecdysozoa</taxon>
        <taxon>Arthropoda</taxon>
        <taxon>Hexapoda</taxon>
        <taxon>Insecta</taxon>
        <taxon>Pterygota</taxon>
        <taxon>Neoptera</taxon>
        <taxon>Endopterygota</taxon>
        <taxon>Diptera</taxon>
        <taxon>Brachycera</taxon>
        <taxon>Muscomorpha</taxon>
        <taxon>Ephydroidea</taxon>
        <taxon>Drosophilidae</taxon>
        <taxon>Drosophila</taxon>
        <taxon>Sophophora</taxon>
    </lineage>
</organism>
<evidence type="ECO:0000256" key="12">
    <source>
        <dbReference type="ARBA" id="ARBA00023136"/>
    </source>
</evidence>
<keyword evidence="8" id="KW-0492">Microsome</keyword>
<gene>
    <name evidence="17" type="primary">Cyp6d2</name>
</gene>
<dbReference type="Gene3D" id="1.10.630.10">
    <property type="entry name" value="Cytochrome P450"/>
    <property type="match status" value="1"/>
</dbReference>
<evidence type="ECO:0000256" key="5">
    <source>
        <dbReference type="ARBA" id="ARBA00022617"/>
    </source>
</evidence>
<reference evidence="16" key="1">
    <citation type="submission" date="2025-05" db="UniProtKB">
        <authorList>
            <consortium name="RefSeq"/>
        </authorList>
    </citation>
    <scope>NUCLEOTIDE SEQUENCE [LARGE SCALE GENOMIC DNA]</scope>
    <source>
        <strain evidence="16">14028-0561.14</strain>
    </source>
</reference>
<dbReference type="PANTHER" id="PTHR24292">
    <property type="entry name" value="CYTOCHROME P450"/>
    <property type="match status" value="1"/>
</dbReference>
<dbReference type="Proteomes" id="UP001652661">
    <property type="component" value="Chromosome 2R"/>
</dbReference>
<evidence type="ECO:0000313" key="16">
    <source>
        <dbReference type="Proteomes" id="UP001652661"/>
    </source>
</evidence>